<evidence type="ECO:0000259" key="11">
    <source>
        <dbReference type="Pfam" id="PF01769"/>
    </source>
</evidence>
<dbReference type="SUPFAM" id="SSF161093">
    <property type="entry name" value="MgtE membrane domain-like"/>
    <property type="match status" value="2"/>
</dbReference>
<evidence type="ECO:0000256" key="6">
    <source>
        <dbReference type="ARBA" id="ARBA00022989"/>
    </source>
</evidence>
<comment type="subcellular location">
    <subcellularLocation>
        <location evidence="1">Membrane</location>
        <topology evidence="1">Multi-pass membrane protein</topology>
    </subcellularLocation>
</comment>
<feature type="transmembrane region" description="Helical" evidence="10">
    <location>
        <begin position="253"/>
        <end position="278"/>
    </location>
</feature>
<accession>A0ABN9SLM0</accession>
<feature type="transmembrane region" description="Helical" evidence="10">
    <location>
        <begin position="224"/>
        <end position="247"/>
    </location>
</feature>
<feature type="transmembrane region" description="Helical" evidence="10">
    <location>
        <begin position="184"/>
        <end position="212"/>
    </location>
</feature>
<feature type="non-terminal residue" evidence="12">
    <location>
        <position position="466"/>
    </location>
</feature>
<organism evidence="12 13">
    <name type="scientific">Prorocentrum cordatum</name>
    <dbReference type="NCBI Taxonomy" id="2364126"/>
    <lineage>
        <taxon>Eukaryota</taxon>
        <taxon>Sar</taxon>
        <taxon>Alveolata</taxon>
        <taxon>Dinophyceae</taxon>
        <taxon>Prorocentrales</taxon>
        <taxon>Prorocentraceae</taxon>
        <taxon>Prorocentrum</taxon>
    </lineage>
</organism>
<dbReference type="EMBL" id="CAUYUJ010011825">
    <property type="protein sequence ID" value="CAK0832667.1"/>
    <property type="molecule type" value="Genomic_DNA"/>
</dbReference>
<evidence type="ECO:0000256" key="8">
    <source>
        <dbReference type="ARBA" id="ARBA00023136"/>
    </source>
</evidence>
<keyword evidence="7" id="KW-0406">Ion transport</keyword>
<name>A0ABN9SLM0_9DINO</name>
<dbReference type="Pfam" id="PF01769">
    <property type="entry name" value="MgtE"/>
    <property type="match status" value="1"/>
</dbReference>
<keyword evidence="13" id="KW-1185">Reference proteome</keyword>
<evidence type="ECO:0000256" key="3">
    <source>
        <dbReference type="ARBA" id="ARBA00022448"/>
    </source>
</evidence>
<evidence type="ECO:0000256" key="10">
    <source>
        <dbReference type="SAM" id="Phobius"/>
    </source>
</evidence>
<dbReference type="InterPro" id="IPR006667">
    <property type="entry name" value="SLC41_membr_dom"/>
</dbReference>
<comment type="similarity">
    <text evidence="2">Belongs to the SLC41A transporter family.</text>
</comment>
<comment type="caution">
    <text evidence="12">The sequence shown here is derived from an EMBL/GenBank/DDBJ whole genome shotgun (WGS) entry which is preliminary data.</text>
</comment>
<dbReference type="Proteomes" id="UP001189429">
    <property type="component" value="Unassembled WGS sequence"/>
</dbReference>
<evidence type="ECO:0000256" key="1">
    <source>
        <dbReference type="ARBA" id="ARBA00004141"/>
    </source>
</evidence>
<evidence type="ECO:0000313" key="13">
    <source>
        <dbReference type="Proteomes" id="UP001189429"/>
    </source>
</evidence>
<dbReference type="InterPro" id="IPR045349">
    <property type="entry name" value="SLC41A1-3"/>
</dbReference>
<feature type="region of interest" description="Disordered" evidence="9">
    <location>
        <begin position="1"/>
        <end position="30"/>
    </location>
</feature>
<evidence type="ECO:0000256" key="7">
    <source>
        <dbReference type="ARBA" id="ARBA00023065"/>
    </source>
</evidence>
<keyword evidence="6 10" id="KW-1133">Transmembrane helix</keyword>
<protein>
    <recommendedName>
        <fullName evidence="11">SLC41A/MgtE integral membrane domain-containing protein</fullName>
    </recommendedName>
</protein>
<keyword evidence="5" id="KW-0460">Magnesium</keyword>
<dbReference type="InterPro" id="IPR036739">
    <property type="entry name" value="SLC41_membr_dom_sf"/>
</dbReference>
<keyword evidence="4 10" id="KW-0812">Transmembrane</keyword>
<evidence type="ECO:0000256" key="2">
    <source>
        <dbReference type="ARBA" id="ARBA00009749"/>
    </source>
</evidence>
<feature type="transmembrane region" description="Helical" evidence="10">
    <location>
        <begin position="156"/>
        <end position="178"/>
    </location>
</feature>
<sequence length="466" mass="49535">MMEDPGTAAEASRKSTAACSAAGRDRADSVDAECRSSVAVSEHWEDPDAVRDADPVLAETGYGAILKSLVEVSPFFFLAGMGMVASGALFNNAQQLQVFKTVPALNSLVPALLGLKGNLEMTLGARLGSHANKRELDGSAFWPIVRNNLLAVQCQAIIVGTAASIMAVVEGFAATGVWDTDRALLLTASAITAASLASLVLSCLMISIVVAATKKGVDPDNISAPIAGMLGDFCTLGVVVLVAMFYWSLHAKALFRLFLAGLTAVYMVLAAFCFAAAYRSGYTREIMVWGWPPVILSMMLSSLSGKISEASIKKFSTFARFQVVMNGAGGNLGAIFCSKLSTDLLVAQREQTPKATRLTLPGPSRLMSKTLLEESQMSSKRLLDEAGLPRTSLPGPYRALSKSLPYMGHLKAIHSRPHLCVQTSWVHMADEKDYLSGFASISALTGGGDMKRFARMLLLLILPGQA</sequence>
<keyword evidence="3" id="KW-0813">Transport</keyword>
<evidence type="ECO:0000313" key="12">
    <source>
        <dbReference type="EMBL" id="CAK0832667.1"/>
    </source>
</evidence>
<feature type="transmembrane region" description="Helical" evidence="10">
    <location>
        <begin position="72"/>
        <end position="90"/>
    </location>
</feature>
<feature type="domain" description="SLC41A/MgtE integral membrane" evidence="11">
    <location>
        <begin position="109"/>
        <end position="241"/>
    </location>
</feature>
<dbReference type="PANTHER" id="PTHR16228:SF7">
    <property type="entry name" value="SLC41A_MGTE INTEGRAL MEMBRANE DOMAIN-CONTAINING PROTEIN"/>
    <property type="match status" value="1"/>
</dbReference>
<dbReference type="Gene3D" id="1.10.357.20">
    <property type="entry name" value="SLC41 divalent cation transporters, integral membrane domain"/>
    <property type="match status" value="1"/>
</dbReference>
<reference evidence="12" key="1">
    <citation type="submission" date="2023-10" db="EMBL/GenBank/DDBJ databases">
        <authorList>
            <person name="Chen Y."/>
            <person name="Shah S."/>
            <person name="Dougan E. K."/>
            <person name="Thang M."/>
            <person name="Chan C."/>
        </authorList>
    </citation>
    <scope>NUCLEOTIDE SEQUENCE [LARGE SCALE GENOMIC DNA]</scope>
</reference>
<proteinExistence type="inferred from homology"/>
<dbReference type="PANTHER" id="PTHR16228">
    <property type="entry name" value="DIVALENT CATION TRANSPORTER SOLUTE CARRIER FAMILY 41"/>
    <property type="match status" value="1"/>
</dbReference>
<evidence type="ECO:0000256" key="5">
    <source>
        <dbReference type="ARBA" id="ARBA00022842"/>
    </source>
</evidence>
<keyword evidence="8 10" id="KW-0472">Membrane</keyword>
<evidence type="ECO:0000256" key="4">
    <source>
        <dbReference type="ARBA" id="ARBA00022692"/>
    </source>
</evidence>
<evidence type="ECO:0000256" key="9">
    <source>
        <dbReference type="SAM" id="MobiDB-lite"/>
    </source>
</evidence>
<gene>
    <name evidence="12" type="ORF">PCOR1329_LOCUS30624</name>
</gene>